<dbReference type="Pfam" id="PF13391">
    <property type="entry name" value="HNH_2"/>
    <property type="match status" value="1"/>
</dbReference>
<feature type="domain" description="HNH nuclease" evidence="2">
    <location>
        <begin position="159"/>
        <end position="226"/>
    </location>
</feature>
<keyword evidence="4" id="KW-1185">Reference proteome</keyword>
<evidence type="ECO:0000313" key="3">
    <source>
        <dbReference type="EMBL" id="KAK1762142.1"/>
    </source>
</evidence>
<evidence type="ECO:0000259" key="2">
    <source>
        <dbReference type="Pfam" id="PF13391"/>
    </source>
</evidence>
<dbReference type="GeneID" id="85308241"/>
<feature type="compositionally biased region" description="Low complexity" evidence="1">
    <location>
        <begin position="238"/>
        <end position="250"/>
    </location>
</feature>
<feature type="region of interest" description="Disordered" evidence="1">
    <location>
        <begin position="361"/>
        <end position="433"/>
    </location>
</feature>
<dbReference type="AlphaFoldDB" id="A0AAJ0BSD0"/>
<dbReference type="Proteomes" id="UP001244011">
    <property type="component" value="Unassembled WGS sequence"/>
</dbReference>
<organism evidence="3 4">
    <name type="scientific">Phialemonium atrogriseum</name>
    <dbReference type="NCBI Taxonomy" id="1093897"/>
    <lineage>
        <taxon>Eukaryota</taxon>
        <taxon>Fungi</taxon>
        <taxon>Dikarya</taxon>
        <taxon>Ascomycota</taxon>
        <taxon>Pezizomycotina</taxon>
        <taxon>Sordariomycetes</taxon>
        <taxon>Sordariomycetidae</taxon>
        <taxon>Cephalothecales</taxon>
        <taxon>Cephalothecaceae</taxon>
        <taxon>Phialemonium</taxon>
    </lineage>
</organism>
<dbReference type="InterPro" id="IPR003615">
    <property type="entry name" value="HNH_nuc"/>
</dbReference>
<feature type="compositionally biased region" description="Polar residues" evidence="1">
    <location>
        <begin position="405"/>
        <end position="423"/>
    </location>
</feature>
<sequence>MASATSLLRLPVDEPSLASWDASHRYSPATIDFLHPGYPDGDNTLLSLPALDDGGIYYDIALAACGVIADNTWSTGFFVESRPVVAAEDIAAKDRVAPPQIDRVLRRPRYYFCVPGFADHLYPIVPRFSDWRFPHGELPDAWTQIESVAGHPAPDPRFCRLTGHADGVEGAHLVPVSQLEWFNDNRMSRYARVDRFSTAMIDCDGNVIPLRSDIHKVFDERHFCFVPKHHHHTPPAGPAASATSSSLPTTESQQNRPSQPSTSPAPTQALVVHVFNPTTSGQLQVLYHNRAVHGLSTVVEPEFLFARFAWTILSPSVSRHFLPQARSSRLLLLRGSGDAPKSADPDRCYQLYLSMRSRSTSPKKRMLGSGVGGGADAVDWGGGDDDGDDGDGDDPGDDGDVGDLSESNPDRSFSSWADTQSSGPVAEDIIEPPRCSDLYKDRSCFPNSLEALAEQMEPRGRSRKREVDVEEGVGDGGRGIAVAERAVKHRRQE</sequence>
<reference evidence="3" key="1">
    <citation type="submission" date="2023-06" db="EMBL/GenBank/DDBJ databases">
        <title>Genome-scale phylogeny and comparative genomics of the fungal order Sordariales.</title>
        <authorList>
            <consortium name="Lawrence Berkeley National Laboratory"/>
            <person name="Hensen N."/>
            <person name="Bonometti L."/>
            <person name="Westerberg I."/>
            <person name="Brannstrom I.O."/>
            <person name="Guillou S."/>
            <person name="Cros-Aarteil S."/>
            <person name="Calhoun S."/>
            <person name="Haridas S."/>
            <person name="Kuo A."/>
            <person name="Mondo S."/>
            <person name="Pangilinan J."/>
            <person name="Riley R."/>
            <person name="Labutti K."/>
            <person name="Andreopoulos B."/>
            <person name="Lipzen A."/>
            <person name="Chen C."/>
            <person name="Yanf M."/>
            <person name="Daum C."/>
            <person name="Ng V."/>
            <person name="Clum A."/>
            <person name="Steindorff A."/>
            <person name="Ohm R."/>
            <person name="Martin F."/>
            <person name="Silar P."/>
            <person name="Natvig D."/>
            <person name="Lalanne C."/>
            <person name="Gautier V."/>
            <person name="Ament-Velasquez S.L."/>
            <person name="Kruys A."/>
            <person name="Hutchinson M.I."/>
            <person name="Powell A.J."/>
            <person name="Barry K."/>
            <person name="Miller A.N."/>
            <person name="Grigoriev I.V."/>
            <person name="Debuchy R."/>
            <person name="Gladieux P."/>
            <person name="Thoren M.H."/>
            <person name="Johannesson H."/>
        </authorList>
    </citation>
    <scope>NUCLEOTIDE SEQUENCE</scope>
    <source>
        <strain evidence="3">8032-3</strain>
    </source>
</reference>
<comment type="caution">
    <text evidence="3">The sequence shown here is derived from an EMBL/GenBank/DDBJ whole genome shotgun (WGS) entry which is preliminary data.</text>
</comment>
<evidence type="ECO:0000313" key="4">
    <source>
        <dbReference type="Proteomes" id="UP001244011"/>
    </source>
</evidence>
<feature type="region of interest" description="Disordered" evidence="1">
    <location>
        <begin position="229"/>
        <end position="265"/>
    </location>
</feature>
<feature type="region of interest" description="Disordered" evidence="1">
    <location>
        <begin position="455"/>
        <end position="493"/>
    </location>
</feature>
<name>A0AAJ0BSD0_9PEZI</name>
<protein>
    <recommendedName>
        <fullName evidence="2">HNH nuclease domain-containing protein</fullName>
    </recommendedName>
</protein>
<evidence type="ECO:0000256" key="1">
    <source>
        <dbReference type="SAM" id="MobiDB-lite"/>
    </source>
</evidence>
<accession>A0AAJ0BSD0</accession>
<proteinExistence type="predicted"/>
<dbReference type="RefSeq" id="XP_060278355.1">
    <property type="nucleotide sequence ID" value="XM_060425054.1"/>
</dbReference>
<dbReference type="EMBL" id="MU839042">
    <property type="protein sequence ID" value="KAK1762142.1"/>
    <property type="molecule type" value="Genomic_DNA"/>
</dbReference>
<gene>
    <name evidence="3" type="ORF">QBC33DRAFT_462078</name>
</gene>
<feature type="compositionally biased region" description="Acidic residues" evidence="1">
    <location>
        <begin position="382"/>
        <end position="403"/>
    </location>
</feature>